<evidence type="ECO:0000256" key="8">
    <source>
        <dbReference type="ARBA" id="ARBA00022786"/>
    </source>
</evidence>
<dbReference type="InterPro" id="IPR013083">
    <property type="entry name" value="Znf_RING/FYVE/PHD"/>
</dbReference>
<evidence type="ECO:0000256" key="5">
    <source>
        <dbReference type="ARBA" id="ARBA00022679"/>
    </source>
</evidence>
<dbReference type="Pfam" id="PF21362">
    <property type="entry name" value="Sina_RING"/>
    <property type="match status" value="1"/>
</dbReference>
<keyword evidence="9" id="KW-0862">Zinc</keyword>
<dbReference type="InterPro" id="IPR049548">
    <property type="entry name" value="Sina-like_RING"/>
</dbReference>
<dbReference type="PANTHER" id="PTHR45877">
    <property type="entry name" value="E3 UBIQUITIN-PROTEIN LIGASE SIAH2"/>
    <property type="match status" value="1"/>
</dbReference>
<dbReference type="GO" id="GO:0005737">
    <property type="term" value="C:cytoplasm"/>
    <property type="evidence" value="ECO:0007669"/>
    <property type="project" value="TreeGrafter"/>
</dbReference>
<evidence type="ECO:0000256" key="10">
    <source>
        <dbReference type="PROSITE-ProRule" id="PRU00455"/>
    </source>
</evidence>
<feature type="domain" description="RING-type" evidence="11">
    <location>
        <begin position="257"/>
        <end position="292"/>
    </location>
</feature>
<dbReference type="Gene3D" id="3.30.40.10">
    <property type="entry name" value="Zinc/RING finger domain, C3HC4 (zinc finger)"/>
    <property type="match status" value="3"/>
</dbReference>
<evidence type="ECO:0000256" key="3">
    <source>
        <dbReference type="ARBA" id="ARBA00009119"/>
    </source>
</evidence>
<keyword evidence="6" id="KW-0479">Metal-binding</keyword>
<dbReference type="GO" id="GO:0061630">
    <property type="term" value="F:ubiquitin protein ligase activity"/>
    <property type="evidence" value="ECO:0007669"/>
    <property type="project" value="UniProtKB-EC"/>
</dbReference>
<organism evidence="13 14">
    <name type="scientific">Rhynchophorus ferrugineus</name>
    <name type="common">Red palm weevil</name>
    <name type="synonym">Curculio ferrugineus</name>
    <dbReference type="NCBI Taxonomy" id="354439"/>
    <lineage>
        <taxon>Eukaryota</taxon>
        <taxon>Metazoa</taxon>
        <taxon>Ecdysozoa</taxon>
        <taxon>Arthropoda</taxon>
        <taxon>Hexapoda</taxon>
        <taxon>Insecta</taxon>
        <taxon>Pterygota</taxon>
        <taxon>Neoptera</taxon>
        <taxon>Endopterygota</taxon>
        <taxon>Coleoptera</taxon>
        <taxon>Polyphaga</taxon>
        <taxon>Cucujiformia</taxon>
        <taxon>Curculionidae</taxon>
        <taxon>Dryophthorinae</taxon>
        <taxon>Rhynchophorus</taxon>
    </lineage>
</organism>
<comment type="pathway">
    <text evidence="2">Protein modification; protein ubiquitination.</text>
</comment>
<evidence type="ECO:0000259" key="12">
    <source>
        <dbReference type="PROSITE" id="PS51081"/>
    </source>
</evidence>
<proteinExistence type="inferred from homology"/>
<dbReference type="AlphaFoldDB" id="A0A834IGG1"/>
<keyword evidence="14" id="KW-1185">Reference proteome</keyword>
<gene>
    <name evidence="13" type="ORF">GWI33_008595</name>
</gene>
<dbReference type="InterPro" id="IPR004162">
    <property type="entry name" value="SINA-like_animal"/>
</dbReference>
<dbReference type="SUPFAM" id="SSF49599">
    <property type="entry name" value="TRAF domain-like"/>
    <property type="match status" value="2"/>
</dbReference>
<evidence type="ECO:0000256" key="1">
    <source>
        <dbReference type="ARBA" id="ARBA00000900"/>
    </source>
</evidence>
<dbReference type="GO" id="GO:0008270">
    <property type="term" value="F:zinc ion binding"/>
    <property type="evidence" value="ECO:0007669"/>
    <property type="project" value="UniProtKB-KW"/>
</dbReference>
<evidence type="ECO:0000256" key="6">
    <source>
        <dbReference type="ARBA" id="ARBA00022723"/>
    </source>
</evidence>
<evidence type="ECO:0000256" key="7">
    <source>
        <dbReference type="ARBA" id="ARBA00022771"/>
    </source>
</evidence>
<keyword evidence="8" id="KW-0833">Ubl conjugation pathway</keyword>
<evidence type="ECO:0000256" key="9">
    <source>
        <dbReference type="ARBA" id="ARBA00022833"/>
    </source>
</evidence>
<dbReference type="PANTHER" id="PTHR45877:SF2">
    <property type="entry name" value="E3 UBIQUITIN-PROTEIN LIGASE SINA-RELATED"/>
    <property type="match status" value="1"/>
</dbReference>
<evidence type="ECO:0000259" key="11">
    <source>
        <dbReference type="PROSITE" id="PS50089"/>
    </source>
</evidence>
<comment type="caution">
    <text evidence="13">The sequence shown here is derived from an EMBL/GenBank/DDBJ whole genome shotgun (WGS) entry which is preliminary data.</text>
</comment>
<name>A0A834IGG1_RHYFE</name>
<dbReference type="Proteomes" id="UP000625711">
    <property type="component" value="Unassembled WGS sequence"/>
</dbReference>
<evidence type="ECO:0000313" key="13">
    <source>
        <dbReference type="EMBL" id="KAF7278238.1"/>
    </source>
</evidence>
<evidence type="ECO:0000313" key="14">
    <source>
        <dbReference type="Proteomes" id="UP000625711"/>
    </source>
</evidence>
<dbReference type="EC" id="2.3.2.27" evidence="4"/>
<dbReference type="InterPro" id="IPR001841">
    <property type="entry name" value="Znf_RING"/>
</dbReference>
<keyword evidence="7 10" id="KW-0863">Zinc-finger</keyword>
<evidence type="ECO:0000256" key="2">
    <source>
        <dbReference type="ARBA" id="ARBA00004906"/>
    </source>
</evidence>
<protein>
    <recommendedName>
        <fullName evidence="4">RING-type E3 ubiquitin transferase</fullName>
        <ecNumber evidence="4">2.3.2.27</ecNumber>
    </recommendedName>
</protein>
<dbReference type="SUPFAM" id="SSF57850">
    <property type="entry name" value="RING/U-box"/>
    <property type="match status" value="1"/>
</dbReference>
<dbReference type="GO" id="GO:0031624">
    <property type="term" value="F:ubiquitin conjugating enzyme binding"/>
    <property type="evidence" value="ECO:0007669"/>
    <property type="project" value="TreeGrafter"/>
</dbReference>
<dbReference type="OrthoDB" id="4788989at2759"/>
<dbReference type="GO" id="GO:0016567">
    <property type="term" value="P:protein ubiquitination"/>
    <property type="evidence" value="ECO:0007669"/>
    <property type="project" value="UniProtKB-UniPathway"/>
</dbReference>
<accession>A0A834IGG1</accession>
<comment type="similarity">
    <text evidence="3">Belongs to the SINA (Seven in absentia) family.</text>
</comment>
<dbReference type="EMBL" id="JAACXV010000404">
    <property type="protein sequence ID" value="KAF7278238.1"/>
    <property type="molecule type" value="Genomic_DNA"/>
</dbReference>
<dbReference type="GO" id="GO:0043161">
    <property type="term" value="P:proteasome-mediated ubiquitin-dependent protein catabolic process"/>
    <property type="evidence" value="ECO:0007669"/>
    <property type="project" value="TreeGrafter"/>
</dbReference>
<evidence type="ECO:0000256" key="4">
    <source>
        <dbReference type="ARBA" id="ARBA00012483"/>
    </source>
</evidence>
<sequence>MDVKGVSVPLGVLSELICYRCKRYLSVFPIYTHAVRGSICGRCTAESAREDGFLPNIIYETSASYQRFPCCNDKRGCLEYLIPYEMNSHEQKCSYKVIKCPTRVNSNCLWEGASSDILEHFNTEHPINILSKDVFEVDIINAHTDYFLYVYNEEIFLLQKSSDNNKFSLKLEPLIKVDDNNKMTYEIKLSTANKEKEICDTKYLDDTYSINIMEIKNKLNNPTIIIGHLNILKNVTTHSNTNTKSRSNESQMNMLECPVCLEYLVPPILQCRTGHSICSSCKSELNQCPTCKSEFIDTRNFLVENLVASMNYSCKYDECPYQGKPTSIKAHQESCIFGPFKCPLKEYQSCNEIFAFKDLYRHVMDRHYEYLLEIDTLCCLYEYNEKIFKFSVHLIGNPEDNLTYKYDIDFNNAKTNNRLYIKQNCDTTNSQPFQYDGAIVLTYRQLSDFVNHEICFRTRVSIEHSK</sequence>
<keyword evidence="5" id="KW-0808">Transferase</keyword>
<reference evidence="13" key="1">
    <citation type="submission" date="2020-08" db="EMBL/GenBank/DDBJ databases">
        <title>Genome sequencing and assembly of the red palm weevil Rhynchophorus ferrugineus.</title>
        <authorList>
            <person name="Dias G.B."/>
            <person name="Bergman C.M."/>
            <person name="Manee M."/>
        </authorList>
    </citation>
    <scope>NUCLEOTIDE SEQUENCE</scope>
    <source>
        <strain evidence="13">AA-2017</strain>
        <tissue evidence="13">Whole larva</tissue>
    </source>
</reference>
<dbReference type="PROSITE" id="PS51081">
    <property type="entry name" value="ZF_SIAH"/>
    <property type="match status" value="1"/>
</dbReference>
<feature type="domain" description="SIAH-type" evidence="12">
    <location>
        <begin position="65"/>
        <end position="126"/>
    </location>
</feature>
<dbReference type="PROSITE" id="PS50089">
    <property type="entry name" value="ZF_RING_2"/>
    <property type="match status" value="1"/>
</dbReference>
<dbReference type="InterPro" id="IPR013010">
    <property type="entry name" value="Znf_SIAH"/>
</dbReference>
<dbReference type="Pfam" id="PF21361">
    <property type="entry name" value="Sina_ZnF"/>
    <property type="match status" value="1"/>
</dbReference>
<dbReference type="UniPathway" id="UPA00143"/>
<comment type="catalytic activity">
    <reaction evidence="1">
        <text>S-ubiquitinyl-[E2 ubiquitin-conjugating enzyme]-L-cysteine + [acceptor protein]-L-lysine = [E2 ubiquitin-conjugating enzyme]-L-cysteine + N(6)-ubiquitinyl-[acceptor protein]-L-lysine.</text>
        <dbReference type="EC" id="2.3.2.27"/>
    </reaction>
</comment>